<sequence length="238" mass="25228">MTYDELLAEARTLATSGRRRVLGIVGAPGAGKSTLAERLVADLAPAAVYVPMDGFHLAQAELERLGRADRKGAPDTFDAAGYLALLRRLRDPAEGTVYAPAFSRVLEEPVAGSLPVPADTPLVVTEGNYLLLTDGPWRQVRTLLDACWFVLTEHDVRMDRLLRRHREFGRSPAVAQAFATGSDQRNADLVAAGIDRADRVVDVTAWDLRPRAPQGAAGGDGMDGMGGGVSGGNGDGPA</sequence>
<protein>
    <submittedName>
        <fullName evidence="2">Pantothenate kinase</fullName>
    </submittedName>
    <submittedName>
        <fullName evidence="3">Phosphoribulokinase / Uridine kinase family protein</fullName>
    </submittedName>
</protein>
<dbReference type="Pfam" id="PF03308">
    <property type="entry name" value="MeaB"/>
    <property type="match status" value="1"/>
</dbReference>
<dbReference type="OrthoDB" id="3192509at2"/>
<gene>
    <name evidence="2" type="ORF">FHR37_003667</name>
    <name evidence="3" type="ORF">SAMN05421678_109102</name>
</gene>
<accession>A0A1I2VH33</accession>
<dbReference type="RefSeq" id="WP_092884576.1">
    <property type="nucleotide sequence ID" value="NZ_FOOI01000009.1"/>
</dbReference>
<evidence type="ECO:0000313" key="4">
    <source>
        <dbReference type="Proteomes" id="UP000199052"/>
    </source>
</evidence>
<dbReference type="Proteomes" id="UP000199052">
    <property type="component" value="Unassembled WGS sequence"/>
</dbReference>
<feature type="compositionally biased region" description="Gly residues" evidence="1">
    <location>
        <begin position="216"/>
        <end position="238"/>
    </location>
</feature>
<keyword evidence="5" id="KW-1185">Reference proteome</keyword>
<dbReference type="PANTHER" id="PTHR10285">
    <property type="entry name" value="URIDINE KINASE"/>
    <property type="match status" value="1"/>
</dbReference>
<keyword evidence="3" id="KW-0808">Transferase</keyword>
<reference evidence="2 5" key="2">
    <citation type="submission" date="2020-07" db="EMBL/GenBank/DDBJ databases">
        <title>Sequencing the genomes of 1000 actinobacteria strains.</title>
        <authorList>
            <person name="Klenk H.-P."/>
        </authorList>
    </citation>
    <scope>NUCLEOTIDE SEQUENCE [LARGE SCALE GENOMIC DNA]</scope>
    <source>
        <strain evidence="2 5">DSM 45117</strain>
    </source>
</reference>
<feature type="region of interest" description="Disordered" evidence="1">
    <location>
        <begin position="211"/>
        <end position="238"/>
    </location>
</feature>
<reference evidence="3 4" key="1">
    <citation type="submission" date="2016-10" db="EMBL/GenBank/DDBJ databases">
        <authorList>
            <person name="de Groot N.N."/>
        </authorList>
    </citation>
    <scope>NUCLEOTIDE SEQUENCE [LARGE SCALE GENOMIC DNA]</scope>
    <source>
        <strain evidence="3 4">CPCC 202808</strain>
    </source>
</reference>
<dbReference type="AlphaFoldDB" id="A0A1I2VH33"/>
<dbReference type="STRING" id="504797.SAMN05421678_109102"/>
<dbReference type="EMBL" id="FOOI01000009">
    <property type="protein sequence ID" value="SFG86491.1"/>
    <property type="molecule type" value="Genomic_DNA"/>
</dbReference>
<evidence type="ECO:0000313" key="2">
    <source>
        <dbReference type="EMBL" id="NYH84816.1"/>
    </source>
</evidence>
<evidence type="ECO:0000313" key="5">
    <source>
        <dbReference type="Proteomes" id="UP000533017"/>
    </source>
</evidence>
<keyword evidence="3" id="KW-0418">Kinase</keyword>
<dbReference type="Proteomes" id="UP000533017">
    <property type="component" value="Unassembled WGS sequence"/>
</dbReference>
<dbReference type="NCBIfam" id="NF006743">
    <property type="entry name" value="PRK09270.1-2"/>
    <property type="match status" value="1"/>
</dbReference>
<dbReference type="EMBL" id="JACBZA010000001">
    <property type="protein sequence ID" value="NYH84816.1"/>
    <property type="molecule type" value="Genomic_DNA"/>
</dbReference>
<organism evidence="3 4">
    <name type="scientific">Actinopolymorpha cephalotaxi</name>
    <dbReference type="NCBI Taxonomy" id="504797"/>
    <lineage>
        <taxon>Bacteria</taxon>
        <taxon>Bacillati</taxon>
        <taxon>Actinomycetota</taxon>
        <taxon>Actinomycetes</taxon>
        <taxon>Propionibacteriales</taxon>
        <taxon>Actinopolymorphaceae</taxon>
        <taxon>Actinopolymorpha</taxon>
    </lineage>
</organism>
<dbReference type="SUPFAM" id="SSF52540">
    <property type="entry name" value="P-loop containing nucleoside triphosphate hydrolases"/>
    <property type="match status" value="1"/>
</dbReference>
<dbReference type="GO" id="GO:0016301">
    <property type="term" value="F:kinase activity"/>
    <property type="evidence" value="ECO:0007669"/>
    <property type="project" value="UniProtKB-KW"/>
</dbReference>
<proteinExistence type="predicted"/>
<dbReference type="Gene3D" id="3.40.50.300">
    <property type="entry name" value="P-loop containing nucleotide triphosphate hydrolases"/>
    <property type="match status" value="2"/>
</dbReference>
<name>A0A1I2VH33_9ACTN</name>
<evidence type="ECO:0000313" key="3">
    <source>
        <dbReference type="EMBL" id="SFG86491.1"/>
    </source>
</evidence>
<evidence type="ECO:0000256" key="1">
    <source>
        <dbReference type="SAM" id="MobiDB-lite"/>
    </source>
</evidence>
<dbReference type="InterPro" id="IPR027417">
    <property type="entry name" value="P-loop_NTPase"/>
</dbReference>